<gene>
    <name evidence="1" type="ORF">ENG14_01785</name>
</gene>
<dbReference type="Pfam" id="PF13432">
    <property type="entry name" value="TPR_16"/>
    <property type="match status" value="1"/>
</dbReference>
<protein>
    <submittedName>
        <fullName evidence="1">Tetratricopeptide repeat protein</fullName>
    </submittedName>
</protein>
<dbReference type="AlphaFoldDB" id="A0A7C1AXM5"/>
<dbReference type="EMBL" id="DQZW01000085">
    <property type="protein sequence ID" value="HDL89616.1"/>
    <property type="molecule type" value="Genomic_DNA"/>
</dbReference>
<dbReference type="InterPro" id="IPR019734">
    <property type="entry name" value="TPR_rpt"/>
</dbReference>
<name>A0A7C1AXM5_9BACT</name>
<organism evidence="1">
    <name type="scientific">Thermodesulforhabdus norvegica</name>
    <dbReference type="NCBI Taxonomy" id="39841"/>
    <lineage>
        <taxon>Bacteria</taxon>
        <taxon>Pseudomonadati</taxon>
        <taxon>Thermodesulfobacteriota</taxon>
        <taxon>Syntrophobacteria</taxon>
        <taxon>Syntrophobacterales</taxon>
        <taxon>Thermodesulforhabdaceae</taxon>
        <taxon>Thermodesulforhabdus</taxon>
    </lineage>
</organism>
<dbReference type="SUPFAM" id="SSF48452">
    <property type="entry name" value="TPR-like"/>
    <property type="match status" value="1"/>
</dbReference>
<comment type="caution">
    <text evidence="1">The sequence shown here is derived from an EMBL/GenBank/DDBJ whole genome shotgun (WGS) entry which is preliminary data.</text>
</comment>
<evidence type="ECO:0000313" key="1">
    <source>
        <dbReference type="EMBL" id="HDL89616.1"/>
    </source>
</evidence>
<accession>A0A7C1AXM5</accession>
<feature type="non-terminal residue" evidence="1">
    <location>
        <position position="1"/>
    </location>
</feature>
<proteinExistence type="predicted"/>
<dbReference type="SMART" id="SM00028">
    <property type="entry name" value="TPR"/>
    <property type="match status" value="2"/>
</dbReference>
<dbReference type="Proteomes" id="UP000886355">
    <property type="component" value="Unassembled WGS sequence"/>
</dbReference>
<reference evidence="1" key="1">
    <citation type="journal article" date="2020" name="mSystems">
        <title>Genome- and Community-Level Interaction Insights into Carbon Utilization and Element Cycling Functions of Hydrothermarchaeota in Hydrothermal Sediment.</title>
        <authorList>
            <person name="Zhou Z."/>
            <person name="Liu Y."/>
            <person name="Xu W."/>
            <person name="Pan J."/>
            <person name="Luo Z.H."/>
            <person name="Li M."/>
        </authorList>
    </citation>
    <scope>NUCLEOTIDE SEQUENCE [LARGE SCALE GENOMIC DNA]</scope>
    <source>
        <strain evidence="1">HyVt-19</strain>
    </source>
</reference>
<dbReference type="Gene3D" id="1.25.40.10">
    <property type="entry name" value="Tetratricopeptide repeat domain"/>
    <property type="match status" value="1"/>
</dbReference>
<dbReference type="InterPro" id="IPR011990">
    <property type="entry name" value="TPR-like_helical_dom_sf"/>
</dbReference>
<sequence>NVASAELVNQARELALAGRTEEALRRLERAVELNAYNGDAFYEMARCWEIRGDHERALTFINRAIAIFRGKPSKLRPAYLFKAAILEKLGRISEAAEIREMARKL</sequence>